<feature type="transmembrane region" description="Helical" evidence="1">
    <location>
        <begin position="66"/>
        <end position="84"/>
    </location>
</feature>
<dbReference type="Pfam" id="PF03594">
    <property type="entry name" value="BenE"/>
    <property type="match status" value="1"/>
</dbReference>
<dbReference type="NCBIfam" id="TIGR00843">
    <property type="entry name" value="benE"/>
    <property type="match status" value="1"/>
</dbReference>
<feature type="transmembrane region" description="Helical" evidence="1">
    <location>
        <begin position="143"/>
        <end position="161"/>
    </location>
</feature>
<proteinExistence type="predicted"/>
<feature type="transmembrane region" description="Helical" evidence="1">
    <location>
        <begin position="342"/>
        <end position="364"/>
    </location>
</feature>
<feature type="transmembrane region" description="Helical" evidence="1">
    <location>
        <begin position="376"/>
        <end position="404"/>
    </location>
</feature>
<evidence type="ECO:0000313" key="2">
    <source>
        <dbReference type="EMBL" id="MCW1913518.1"/>
    </source>
</evidence>
<feature type="transmembrane region" description="Helical" evidence="1">
    <location>
        <begin position="191"/>
        <end position="210"/>
    </location>
</feature>
<sequence>MSKPARPAIDSARPQAHDGPARMLKDFSISALVAGFVSVLVGFSSSVAIIFQATQNLHATPEQTASWIWAIGIGMGIPSILFSIATRKPILIAWSTPGVVVIGAAAAAGHLTMPQAIGCFLFSAVLIIVTGFSGGFEKVMNCLPLPLASALLAGVLSRFALDAFVAVPRNPALVLPMVGAYVLGRRFWPRANVPVILLLGIAIVAIQGLFHMERVPWGITLPVWIAPEFSAAALIGVGIPLFIVTMASQNLPGIAAIRVGGYEAPVSKIIGWTGVSTFLLAPFGAFGINLAAITAAFVVGPEAHPDPARRYWAPVCAGLFYLLIGVFGATVAGLFSAFPRELVLAVGGLALLATIGNALAAALGEDRYREASALTFFVTLSGITLLGIGSAFWGIVAGAIVLLLHRRPAHAV</sequence>
<feature type="transmembrane region" description="Helical" evidence="1">
    <location>
        <begin position="230"/>
        <end position="248"/>
    </location>
</feature>
<organism evidence="2 3">
    <name type="scientific">Luteolibacter rhizosphaerae</name>
    <dbReference type="NCBI Taxonomy" id="2989719"/>
    <lineage>
        <taxon>Bacteria</taxon>
        <taxon>Pseudomonadati</taxon>
        <taxon>Verrucomicrobiota</taxon>
        <taxon>Verrucomicrobiia</taxon>
        <taxon>Verrucomicrobiales</taxon>
        <taxon>Verrucomicrobiaceae</taxon>
        <taxon>Luteolibacter</taxon>
    </lineage>
</organism>
<feature type="transmembrane region" description="Helical" evidence="1">
    <location>
        <begin position="91"/>
        <end position="109"/>
    </location>
</feature>
<feature type="transmembrane region" description="Helical" evidence="1">
    <location>
        <begin position="269"/>
        <end position="299"/>
    </location>
</feature>
<evidence type="ECO:0000256" key="1">
    <source>
        <dbReference type="SAM" id="Phobius"/>
    </source>
</evidence>
<dbReference type="EMBL" id="JAPDDR010000003">
    <property type="protein sequence ID" value="MCW1913518.1"/>
    <property type="molecule type" value="Genomic_DNA"/>
</dbReference>
<reference evidence="2" key="1">
    <citation type="submission" date="2022-10" db="EMBL/GenBank/DDBJ databases">
        <title>Luteolibacter sp. GHJ8, whole genome shotgun sequencing project.</title>
        <authorList>
            <person name="Zhao G."/>
            <person name="Shen L."/>
        </authorList>
    </citation>
    <scope>NUCLEOTIDE SEQUENCE</scope>
    <source>
        <strain evidence="2">GHJ8</strain>
    </source>
</reference>
<keyword evidence="1" id="KW-1133">Transmembrane helix</keyword>
<name>A0ABT3G119_9BACT</name>
<keyword evidence="3" id="KW-1185">Reference proteome</keyword>
<feature type="transmembrane region" description="Helical" evidence="1">
    <location>
        <begin position="115"/>
        <end position="136"/>
    </location>
</feature>
<dbReference type="Proteomes" id="UP001165653">
    <property type="component" value="Unassembled WGS sequence"/>
</dbReference>
<evidence type="ECO:0000313" key="3">
    <source>
        <dbReference type="Proteomes" id="UP001165653"/>
    </source>
</evidence>
<feature type="transmembrane region" description="Helical" evidence="1">
    <location>
        <begin position="167"/>
        <end position="184"/>
    </location>
</feature>
<gene>
    <name evidence="2" type="ORF">OJ996_08030</name>
</gene>
<dbReference type="PANTHER" id="PTHR30199:SF0">
    <property type="entry name" value="INNER MEMBRANE PROTEIN YDCO"/>
    <property type="match status" value="1"/>
</dbReference>
<accession>A0ABT3G119</accession>
<dbReference type="PANTHER" id="PTHR30199">
    <property type="entry name" value="MFS FAMILY TRANSPORTER, PREDICTED SUBSTRATE BENZOATE"/>
    <property type="match status" value="1"/>
</dbReference>
<feature type="transmembrane region" description="Helical" evidence="1">
    <location>
        <begin position="31"/>
        <end position="54"/>
    </location>
</feature>
<feature type="transmembrane region" description="Helical" evidence="1">
    <location>
        <begin position="311"/>
        <end position="335"/>
    </location>
</feature>
<dbReference type="InterPro" id="IPR004711">
    <property type="entry name" value="Benzoate_Transporter"/>
</dbReference>
<dbReference type="RefSeq" id="WP_264513019.1">
    <property type="nucleotide sequence ID" value="NZ_JAPDDR010000003.1"/>
</dbReference>
<keyword evidence="1" id="KW-0812">Transmembrane</keyword>
<keyword evidence="1" id="KW-0472">Membrane</keyword>
<protein>
    <submittedName>
        <fullName evidence="2">Benzoate/H(+) symporter BenE family transporter</fullName>
    </submittedName>
</protein>
<comment type="caution">
    <text evidence="2">The sequence shown here is derived from an EMBL/GenBank/DDBJ whole genome shotgun (WGS) entry which is preliminary data.</text>
</comment>